<evidence type="ECO:0000313" key="2">
    <source>
        <dbReference type="Proteomes" id="UP000684084"/>
    </source>
</evidence>
<comment type="caution">
    <text evidence="1">The sequence shown here is derived from an EMBL/GenBank/DDBJ whole genome shotgun (WGS) entry which is preliminary data.</text>
</comment>
<organism evidence="1 2">
    <name type="scientific">Rhizophagus irregularis</name>
    <dbReference type="NCBI Taxonomy" id="588596"/>
    <lineage>
        <taxon>Eukaryota</taxon>
        <taxon>Fungi</taxon>
        <taxon>Fungi incertae sedis</taxon>
        <taxon>Mucoromycota</taxon>
        <taxon>Glomeromycotina</taxon>
        <taxon>Glomeromycetes</taxon>
        <taxon>Glomerales</taxon>
        <taxon>Glomeraceae</taxon>
        <taxon>Rhizophagus</taxon>
    </lineage>
</organism>
<dbReference type="AlphaFoldDB" id="A0A916E1X0"/>
<evidence type="ECO:0000313" key="1">
    <source>
        <dbReference type="EMBL" id="CAB5351667.1"/>
    </source>
</evidence>
<dbReference type="OrthoDB" id="10369345at2759"/>
<name>A0A916E1X0_9GLOM</name>
<gene>
    <name evidence="1" type="ORF">CHRIB12_LOCUS5240</name>
</gene>
<protein>
    <submittedName>
        <fullName evidence="1">Uncharacterized protein</fullName>
    </submittedName>
</protein>
<accession>A0A916E1X0</accession>
<dbReference type="Proteomes" id="UP000684084">
    <property type="component" value="Unassembled WGS sequence"/>
</dbReference>
<proteinExistence type="predicted"/>
<dbReference type="EMBL" id="CAGKOT010000008">
    <property type="protein sequence ID" value="CAB5351667.1"/>
    <property type="molecule type" value="Genomic_DNA"/>
</dbReference>
<reference evidence="1" key="1">
    <citation type="submission" date="2020-05" db="EMBL/GenBank/DDBJ databases">
        <authorList>
            <person name="Rincon C."/>
            <person name="Sanders R I."/>
            <person name="Robbins C."/>
            <person name="Chaturvedi A."/>
        </authorList>
    </citation>
    <scope>NUCLEOTIDE SEQUENCE</scope>
    <source>
        <strain evidence="1">CHB12</strain>
    </source>
</reference>
<sequence length="75" mass="8469">MLITPPPPPPPPKKKLWLPIVTDSAGSPSTSSRYPCNQHHLYLEKELPYIDKNVKTGEKQLLKHRMGLLITILNS</sequence>